<feature type="region of interest" description="Disordered" evidence="2">
    <location>
        <begin position="88"/>
        <end position="171"/>
    </location>
</feature>
<gene>
    <name evidence="4" type="ORF">CFRA_08115</name>
</gene>
<feature type="compositionally biased region" description="Polar residues" evidence="2">
    <location>
        <begin position="124"/>
        <end position="135"/>
    </location>
</feature>
<proteinExistence type="predicted"/>
<evidence type="ECO:0000313" key="4">
    <source>
        <dbReference type="EMBL" id="APT89226.1"/>
    </source>
</evidence>
<organism evidence="4 5">
    <name type="scientific">Corynebacterium frankenforstense DSM 45800</name>
    <dbReference type="NCBI Taxonomy" id="1437875"/>
    <lineage>
        <taxon>Bacteria</taxon>
        <taxon>Bacillati</taxon>
        <taxon>Actinomycetota</taxon>
        <taxon>Actinomycetes</taxon>
        <taxon>Mycobacteriales</taxon>
        <taxon>Corynebacteriaceae</taxon>
        <taxon>Corynebacterium</taxon>
    </lineage>
</organism>
<evidence type="ECO:0008006" key="6">
    <source>
        <dbReference type="Google" id="ProtNLM"/>
    </source>
</evidence>
<evidence type="ECO:0000256" key="1">
    <source>
        <dbReference type="SAM" id="Coils"/>
    </source>
</evidence>
<reference evidence="4 5" key="1">
    <citation type="submission" date="2014-08" db="EMBL/GenBank/DDBJ databases">
        <title>Complete genome sequence of Corynebacterium frankenforstense ST18(T) (=DSM 45800(T)), isolated from raw cow milk.</title>
        <authorList>
            <person name="Ruckert C."/>
            <person name="Albersmeier A."/>
            <person name="Winkler A."/>
            <person name="Lipski A."/>
            <person name="Kalinowski J."/>
        </authorList>
    </citation>
    <scope>NUCLEOTIDE SEQUENCE [LARGE SCALE GENOMIC DNA]</scope>
    <source>
        <strain evidence="4 5">ST18</strain>
    </source>
</reference>
<evidence type="ECO:0000256" key="2">
    <source>
        <dbReference type="SAM" id="MobiDB-lite"/>
    </source>
</evidence>
<dbReference type="STRING" id="1437875.CFRA_08115"/>
<feature type="coiled-coil region" evidence="1">
    <location>
        <begin position="42"/>
        <end position="76"/>
    </location>
</feature>
<sequence length="171" mass="18293">MATQRADPRWWRMVTLAFCMLIAGVGVSMWLSGLSTQQTFEIQQLTAREAELDNRIETLDRDLEDARSTAGLAERAAGEKLGVPLQAGVLAVDENGEVSERRPAEQETRPIIDVNGDSPRGKAASSSPDKTQGLSENLAPVPQGQTPGQAEAGDNPAARSNPVPYQAGIAR</sequence>
<evidence type="ECO:0000313" key="5">
    <source>
        <dbReference type="Proteomes" id="UP000185434"/>
    </source>
</evidence>
<evidence type="ECO:0000256" key="3">
    <source>
        <dbReference type="SAM" id="Phobius"/>
    </source>
</evidence>
<dbReference type="EMBL" id="CP009247">
    <property type="protein sequence ID" value="APT89226.1"/>
    <property type="molecule type" value="Genomic_DNA"/>
</dbReference>
<keyword evidence="5" id="KW-1185">Reference proteome</keyword>
<dbReference type="KEGG" id="cfk:CFRA_08115"/>
<keyword evidence="3" id="KW-1133">Transmembrane helix</keyword>
<keyword evidence="3" id="KW-0812">Transmembrane</keyword>
<keyword evidence="3" id="KW-0472">Membrane</keyword>
<feature type="transmembrane region" description="Helical" evidence="3">
    <location>
        <begin position="12"/>
        <end position="31"/>
    </location>
</feature>
<name>A0A1L7CTP2_9CORY</name>
<protein>
    <recommendedName>
        <fullName evidence="6">Cell division protein FtsL</fullName>
    </recommendedName>
</protein>
<feature type="compositionally biased region" description="Basic and acidic residues" evidence="2">
    <location>
        <begin position="98"/>
        <end position="110"/>
    </location>
</feature>
<dbReference type="Proteomes" id="UP000185434">
    <property type="component" value="Chromosome"/>
</dbReference>
<keyword evidence="1" id="KW-0175">Coiled coil</keyword>
<accession>A0A1L7CTP2</accession>
<dbReference type="AlphaFoldDB" id="A0A1L7CTP2"/>